<gene>
    <name evidence="3" type="ORF">FOE74_04660</name>
</gene>
<proteinExistence type="predicted"/>
<reference evidence="3 4" key="1">
    <citation type="submission" date="2019-07" db="EMBL/GenBank/DDBJ databases">
        <authorList>
            <person name="Qu J.-H."/>
        </authorList>
    </citation>
    <scope>NUCLEOTIDE SEQUENCE [LARGE SCALE GENOMIC DNA]</scope>
    <source>
        <strain evidence="3 4">MDT1-10-3</strain>
    </source>
</reference>
<comment type="caution">
    <text evidence="3">The sequence shown here is derived from an EMBL/GenBank/DDBJ whole genome shotgun (WGS) entry which is preliminary data.</text>
</comment>
<dbReference type="SUPFAM" id="SSF53850">
    <property type="entry name" value="Periplasmic binding protein-like II"/>
    <property type="match status" value="1"/>
</dbReference>
<dbReference type="Proteomes" id="UP000323866">
    <property type="component" value="Unassembled WGS sequence"/>
</dbReference>
<evidence type="ECO:0000313" key="4">
    <source>
        <dbReference type="Proteomes" id="UP000323866"/>
    </source>
</evidence>
<keyword evidence="1" id="KW-0732">Signal</keyword>
<evidence type="ECO:0000313" key="3">
    <source>
        <dbReference type="EMBL" id="KAA6437794.1"/>
    </source>
</evidence>
<organism evidence="3 4">
    <name type="scientific">Rufibacter glacialis</name>
    <dbReference type="NCBI Taxonomy" id="1259555"/>
    <lineage>
        <taxon>Bacteria</taxon>
        <taxon>Pseudomonadati</taxon>
        <taxon>Bacteroidota</taxon>
        <taxon>Cytophagia</taxon>
        <taxon>Cytophagales</taxon>
        <taxon>Hymenobacteraceae</taxon>
        <taxon>Rufibacter</taxon>
    </lineage>
</organism>
<dbReference type="EMBL" id="VKKZ01000010">
    <property type="protein sequence ID" value="KAA6437794.1"/>
    <property type="molecule type" value="Genomic_DNA"/>
</dbReference>
<dbReference type="Pfam" id="PF00497">
    <property type="entry name" value="SBP_bac_3"/>
    <property type="match status" value="1"/>
</dbReference>
<sequence length="170" mass="18871">MFPKPVLMIQTMRGKWCVVFPLLLLWLVGAGCSNYPKDPEKTLEKVSNGTLHVGYSENPPWVVKGAAAPTGIEADLIKAFAQSIGAQIQWHNDTEQNLLEALEEKQLQVVIAGLTDDSPWSKNVSFTRPFVELGKKKHVMAVVMGENAFITKLESFLHQQASSLEKQVQP</sequence>
<evidence type="ECO:0000256" key="1">
    <source>
        <dbReference type="ARBA" id="ARBA00022729"/>
    </source>
</evidence>
<accession>A0A5M8QS49</accession>
<protein>
    <submittedName>
        <fullName evidence="3">Transporter substrate-binding domain-containing protein</fullName>
    </submittedName>
</protein>
<evidence type="ECO:0000259" key="2">
    <source>
        <dbReference type="Pfam" id="PF00497"/>
    </source>
</evidence>
<dbReference type="AlphaFoldDB" id="A0A5M8QS49"/>
<feature type="domain" description="Solute-binding protein family 3/N-terminal" evidence="2">
    <location>
        <begin position="51"/>
        <end position="135"/>
    </location>
</feature>
<name>A0A5M8QS49_9BACT</name>
<dbReference type="PANTHER" id="PTHR35936">
    <property type="entry name" value="MEMBRANE-BOUND LYTIC MUREIN TRANSGLYCOSYLASE F"/>
    <property type="match status" value="1"/>
</dbReference>
<reference evidence="3 4" key="2">
    <citation type="submission" date="2019-09" db="EMBL/GenBank/DDBJ databases">
        <title>A bacterium isolated from glacier soil.</title>
        <authorList>
            <person name="Liu Q."/>
        </authorList>
    </citation>
    <scope>NUCLEOTIDE SEQUENCE [LARGE SCALE GENOMIC DNA]</scope>
    <source>
        <strain evidence="3 4">MDT1-10-3</strain>
    </source>
</reference>
<dbReference type="PROSITE" id="PS51257">
    <property type="entry name" value="PROKAR_LIPOPROTEIN"/>
    <property type="match status" value="1"/>
</dbReference>
<dbReference type="OrthoDB" id="6150901at2"/>
<dbReference type="Gene3D" id="3.40.190.10">
    <property type="entry name" value="Periplasmic binding protein-like II"/>
    <property type="match status" value="1"/>
</dbReference>
<dbReference type="InterPro" id="IPR001638">
    <property type="entry name" value="Solute-binding_3/MltF_N"/>
</dbReference>